<dbReference type="PROSITE" id="PS50966">
    <property type="entry name" value="ZF_SWIM"/>
    <property type="match status" value="1"/>
</dbReference>
<dbReference type="OrthoDB" id="9760715at2"/>
<dbReference type="CDD" id="cd18012">
    <property type="entry name" value="DEXQc_arch_SWI2_SNF2"/>
    <property type="match status" value="1"/>
</dbReference>
<dbReference type="InterPro" id="IPR001650">
    <property type="entry name" value="Helicase_C-like"/>
</dbReference>
<dbReference type="AlphaFoldDB" id="A0A1I0RUE5"/>
<keyword evidence="6" id="KW-0347">Helicase</keyword>
<dbReference type="GO" id="GO:0005524">
    <property type="term" value="F:ATP binding"/>
    <property type="evidence" value="ECO:0007669"/>
    <property type="project" value="InterPro"/>
</dbReference>
<dbReference type="GO" id="GO:0004386">
    <property type="term" value="F:helicase activity"/>
    <property type="evidence" value="ECO:0007669"/>
    <property type="project" value="UniProtKB-KW"/>
</dbReference>
<dbReference type="PANTHER" id="PTHR10799">
    <property type="entry name" value="SNF2/RAD54 HELICASE FAMILY"/>
    <property type="match status" value="1"/>
</dbReference>
<dbReference type="GO" id="GO:0008270">
    <property type="term" value="F:zinc ion binding"/>
    <property type="evidence" value="ECO:0007669"/>
    <property type="project" value="UniProtKB-KW"/>
</dbReference>
<evidence type="ECO:0000259" key="3">
    <source>
        <dbReference type="PROSITE" id="PS50966"/>
    </source>
</evidence>
<proteinExistence type="predicted"/>
<keyword evidence="2" id="KW-0862">Zinc</keyword>
<dbReference type="Gene3D" id="3.40.50.10810">
    <property type="entry name" value="Tandem AAA-ATPase domain"/>
    <property type="match status" value="1"/>
</dbReference>
<feature type="domain" description="Helicase ATP-binding" evidence="4">
    <location>
        <begin position="658"/>
        <end position="820"/>
    </location>
</feature>
<dbReference type="PROSITE" id="PS51192">
    <property type="entry name" value="HELICASE_ATP_BIND_1"/>
    <property type="match status" value="1"/>
</dbReference>
<name>A0A1I0RUE5_9FIRM</name>
<dbReference type="SMART" id="SM00490">
    <property type="entry name" value="HELICc"/>
    <property type="match status" value="1"/>
</dbReference>
<organism evidence="6 7">
    <name type="scientific">[Clostridium] fimetarium</name>
    <dbReference type="NCBI Taxonomy" id="99656"/>
    <lineage>
        <taxon>Bacteria</taxon>
        <taxon>Bacillati</taxon>
        <taxon>Bacillota</taxon>
        <taxon>Clostridia</taxon>
        <taxon>Lachnospirales</taxon>
        <taxon>Lachnospiraceae</taxon>
    </lineage>
</organism>
<evidence type="ECO:0000259" key="5">
    <source>
        <dbReference type="PROSITE" id="PS51194"/>
    </source>
</evidence>
<dbReference type="InterPro" id="IPR007527">
    <property type="entry name" value="Znf_SWIM"/>
</dbReference>
<evidence type="ECO:0000256" key="1">
    <source>
        <dbReference type="ARBA" id="ARBA00022801"/>
    </source>
</evidence>
<dbReference type="Proteomes" id="UP000199701">
    <property type="component" value="Unassembled WGS sequence"/>
</dbReference>
<evidence type="ECO:0000313" key="7">
    <source>
        <dbReference type="Proteomes" id="UP000199701"/>
    </source>
</evidence>
<feature type="domain" description="SWIM-type" evidence="3">
    <location>
        <begin position="56"/>
        <end position="97"/>
    </location>
</feature>
<dbReference type="InterPro" id="IPR000330">
    <property type="entry name" value="SNF2_N"/>
</dbReference>
<dbReference type="FunFam" id="3.40.50.10810:FF:000054">
    <property type="entry name" value="Helicase, Snf2 family"/>
    <property type="match status" value="1"/>
</dbReference>
<dbReference type="InterPro" id="IPR049730">
    <property type="entry name" value="SNF2/RAD54-like_C"/>
</dbReference>
<dbReference type="PROSITE" id="PS51194">
    <property type="entry name" value="HELICASE_CTER"/>
    <property type="match status" value="1"/>
</dbReference>
<keyword evidence="6" id="KW-0067">ATP-binding</keyword>
<sequence>MNISMDEIKNIADKRSYSRGVELNKRNMVYGIKSEYKTEDDVHISGYVEGSYDNEYYVSMYYDEKNEEIYDYQCECPAYHQYKGMCKHCVALALSFSNTIESKKSALESLKKGSEVFAKQNHVVNSNIPTKNLANKNTVNKNIGTSKEIKNIIFNSSMENKLKYIQPDITGKIDLTPTLYRTYWGWSIDFKIGSDHQYILKDINKLLSLIEGKEEFSYGMKLKFIHDYSAFTKDAQVMIEFLRTYMKTYKNNTGKGYPYLPAIRELELPNQALTELLHTMCGKQIAMANSIIDSRYITILSGNPILRTTLEKARKGNGYTLRLPALESIGDKDRLFVRMLDKVYECDKEFSKQMHPICEICDYFDEKSFDINKNDMASFCSTVLPVLKKYTNFESIEDVEEYIPQEPVIKIYLDKVDEKITCKLNADYGSEIYNILKSVNIADAFRDVEKESGTLYKAMQYFDKKEAEVLLYLDENNEEKVYDLIMNGIEEFKEYGEVYVSEQFKKMRVNSSPKISVGVSIKAGLLDLQIDTGDFPQKELDGILQNYRARKKYYRLKNGEFVSLEDNSLSVLSELADSLAIKNKDMTQGSIQLPIYRSMYVEQLLKDNDVSDLEIKKDKGFKSIIRDIKSFEDSDFEIPETLDHVMKNYQKIGYRWLRTIDRLGFGGILADDMGLGKSIQIIAYLLSKKLESDERNTSLIVCPASLIYNWENEINKFGEQLKTLIVAGNSSERKECLKNYSDYDVVVTSYDLLKRDLDQYKTFDFYAVIIDEAQNIKNHTTLVAKAVKLIKAKVRFALTGTPIENRLSELWSIFDFLMPGVLYSYQRFKKDYEINIIQNSDEGAVRKLQRMIKPFIMRRIKEDVLKEIPDKNEEIIYTKLSEEQEKLYYANLQQIKKGLHQKSSSEFNAEKLKILAAITRLRQICCAPALVYEDYQGESAKMDTCLELIHNAIEGGHKILLFSQFTSIFDLLEPRLKKEKITFFRLDGSTNKLKRALMVDDFNSDNTPLFLISLKAGGTGLNLTSASIVIHFDPWWNIAAQNQATDRTHRIGQTKVVSVFKLIAKNTIEEKILLLQDAKQELSDQIINEGGASIANLTKDDFEQLLEGM</sequence>
<dbReference type="SUPFAM" id="SSF52540">
    <property type="entry name" value="P-loop containing nucleoside triphosphate hydrolases"/>
    <property type="match status" value="2"/>
</dbReference>
<dbReference type="InterPro" id="IPR013663">
    <property type="entry name" value="Helicase_SWF/SNF/SWI_bac"/>
</dbReference>
<protein>
    <submittedName>
        <fullName evidence="6">Superfamily II DNA or RNA helicase, SNF2 family</fullName>
    </submittedName>
</protein>
<reference evidence="6 7" key="1">
    <citation type="submission" date="2016-10" db="EMBL/GenBank/DDBJ databases">
        <authorList>
            <person name="de Groot N.N."/>
        </authorList>
    </citation>
    <scope>NUCLEOTIDE SEQUENCE [LARGE SCALE GENOMIC DNA]</scope>
    <source>
        <strain evidence="6 7">DSM 9179</strain>
    </source>
</reference>
<dbReference type="Pfam" id="PF00271">
    <property type="entry name" value="Helicase_C"/>
    <property type="match status" value="1"/>
</dbReference>
<evidence type="ECO:0000313" key="6">
    <source>
        <dbReference type="EMBL" id="SEW45061.1"/>
    </source>
</evidence>
<dbReference type="Gene3D" id="3.40.50.300">
    <property type="entry name" value="P-loop containing nucleotide triphosphate hydrolases"/>
    <property type="match status" value="1"/>
</dbReference>
<dbReference type="InterPro" id="IPR027417">
    <property type="entry name" value="P-loop_NTPase"/>
</dbReference>
<evidence type="ECO:0000256" key="2">
    <source>
        <dbReference type="PROSITE-ProRule" id="PRU00325"/>
    </source>
</evidence>
<dbReference type="RefSeq" id="WP_092457899.1">
    <property type="nucleotide sequence ID" value="NZ_FOJI01000024.1"/>
</dbReference>
<dbReference type="Pfam" id="PF08455">
    <property type="entry name" value="SNF2_assoc"/>
    <property type="match status" value="1"/>
</dbReference>
<dbReference type="Pfam" id="PF04434">
    <property type="entry name" value="SWIM"/>
    <property type="match status" value="1"/>
</dbReference>
<keyword evidence="1" id="KW-0378">Hydrolase</keyword>
<dbReference type="InterPro" id="IPR014001">
    <property type="entry name" value="Helicase_ATP-bd"/>
</dbReference>
<keyword evidence="7" id="KW-1185">Reference proteome</keyword>
<keyword evidence="2" id="KW-0863">Zinc-finger</keyword>
<dbReference type="GO" id="GO:0016787">
    <property type="term" value="F:hydrolase activity"/>
    <property type="evidence" value="ECO:0007669"/>
    <property type="project" value="UniProtKB-KW"/>
</dbReference>
<accession>A0A1I0RUE5</accession>
<dbReference type="STRING" id="99656.SAMN05421659_12412"/>
<evidence type="ECO:0000259" key="4">
    <source>
        <dbReference type="PROSITE" id="PS51192"/>
    </source>
</evidence>
<keyword evidence="6" id="KW-0547">Nucleotide-binding</keyword>
<dbReference type="InterPro" id="IPR038718">
    <property type="entry name" value="SNF2-like_sf"/>
</dbReference>
<feature type="domain" description="Helicase C-terminal" evidence="5">
    <location>
        <begin position="945"/>
        <end position="1098"/>
    </location>
</feature>
<dbReference type="CDD" id="cd18793">
    <property type="entry name" value="SF2_C_SNF"/>
    <property type="match status" value="1"/>
</dbReference>
<dbReference type="Pfam" id="PF00176">
    <property type="entry name" value="SNF2-rel_dom"/>
    <property type="match status" value="1"/>
</dbReference>
<keyword evidence="2" id="KW-0479">Metal-binding</keyword>
<dbReference type="SMART" id="SM00487">
    <property type="entry name" value="DEXDc"/>
    <property type="match status" value="1"/>
</dbReference>
<gene>
    <name evidence="6" type="ORF">SAMN05421659_12412</name>
</gene>
<dbReference type="EMBL" id="FOJI01000024">
    <property type="protein sequence ID" value="SEW45061.1"/>
    <property type="molecule type" value="Genomic_DNA"/>
</dbReference>